<dbReference type="FunFam" id="2.40.50.140:FF:000024">
    <property type="entry name" value="Lysine--tRNA ligase"/>
    <property type="match status" value="1"/>
</dbReference>
<comment type="catalytic activity">
    <reaction evidence="8 9 10">
        <text>tRNA(Lys) + L-lysine + ATP = L-lysyl-tRNA(Lys) + AMP + diphosphate</text>
        <dbReference type="Rhea" id="RHEA:20792"/>
        <dbReference type="Rhea" id="RHEA-COMP:9696"/>
        <dbReference type="Rhea" id="RHEA-COMP:9697"/>
        <dbReference type="ChEBI" id="CHEBI:30616"/>
        <dbReference type="ChEBI" id="CHEBI:32551"/>
        <dbReference type="ChEBI" id="CHEBI:33019"/>
        <dbReference type="ChEBI" id="CHEBI:78442"/>
        <dbReference type="ChEBI" id="CHEBI:78529"/>
        <dbReference type="ChEBI" id="CHEBI:456215"/>
        <dbReference type="EC" id="6.1.1.6"/>
    </reaction>
</comment>
<evidence type="ECO:0000256" key="7">
    <source>
        <dbReference type="ARBA" id="ARBA00023146"/>
    </source>
</evidence>
<keyword evidence="4 9" id="KW-0547">Nucleotide-binding</keyword>
<keyword evidence="2 9" id="KW-0436">Ligase</keyword>
<feature type="binding site" evidence="9">
    <location>
        <position position="403"/>
    </location>
    <ligand>
        <name>Mg(2+)</name>
        <dbReference type="ChEBI" id="CHEBI:18420"/>
        <label>1</label>
    </ligand>
</feature>
<dbReference type="PANTHER" id="PTHR42918">
    <property type="entry name" value="LYSYL-TRNA SYNTHETASE"/>
    <property type="match status" value="1"/>
</dbReference>
<dbReference type="SUPFAM" id="SSF55681">
    <property type="entry name" value="Class II aaRS and biotin synthetases"/>
    <property type="match status" value="1"/>
</dbReference>
<evidence type="ECO:0000313" key="14">
    <source>
        <dbReference type="Proteomes" id="UP000290932"/>
    </source>
</evidence>
<evidence type="ECO:0000256" key="9">
    <source>
        <dbReference type="HAMAP-Rule" id="MF_00252"/>
    </source>
</evidence>
<dbReference type="HAMAP" id="MF_00252">
    <property type="entry name" value="Lys_tRNA_synth_class2"/>
    <property type="match status" value="1"/>
</dbReference>
<keyword evidence="7 9" id="KW-0030">Aminoacyl-tRNA synthetase</keyword>
<dbReference type="CDD" id="cd04322">
    <property type="entry name" value="LysRS_N"/>
    <property type="match status" value="1"/>
</dbReference>
<feature type="domain" description="Aminoacyl-transfer RNA synthetases class-II family profile" evidence="12">
    <location>
        <begin position="173"/>
        <end position="487"/>
    </location>
</feature>
<keyword evidence="6 9" id="KW-0648">Protein biosynthesis</keyword>
<protein>
    <recommendedName>
        <fullName evidence="9">Lysine--tRNA ligase</fullName>
        <ecNumber evidence="9">6.1.1.6</ecNumber>
    </recommendedName>
    <alternativeName>
        <fullName evidence="9">Lysyl-tRNA synthetase</fullName>
        <shortName evidence="9">LysRS</shortName>
    </alternativeName>
</protein>
<keyword evidence="9" id="KW-0963">Cytoplasm</keyword>
<dbReference type="InterPro" id="IPR004364">
    <property type="entry name" value="Aa-tRNA-synt_II"/>
</dbReference>
<dbReference type="PANTHER" id="PTHR42918:SF15">
    <property type="entry name" value="LYSINE--TRNA LIGASE, CHLOROPLASTIC_MITOCHONDRIAL"/>
    <property type="match status" value="1"/>
</dbReference>
<evidence type="ECO:0000256" key="4">
    <source>
        <dbReference type="ARBA" id="ARBA00022741"/>
    </source>
</evidence>
<keyword evidence="9 10" id="KW-0460">Magnesium</keyword>
<feature type="binding site" evidence="9">
    <location>
        <position position="410"/>
    </location>
    <ligand>
        <name>Mg(2+)</name>
        <dbReference type="ChEBI" id="CHEBI:18420"/>
        <label>1</label>
    </ligand>
</feature>
<evidence type="ECO:0000256" key="1">
    <source>
        <dbReference type="ARBA" id="ARBA00008226"/>
    </source>
</evidence>
<feature type="binding site" evidence="9">
    <location>
        <position position="410"/>
    </location>
    <ligand>
        <name>Mg(2+)</name>
        <dbReference type="ChEBI" id="CHEBI:18420"/>
        <label>2</label>
    </ligand>
</feature>
<gene>
    <name evidence="9" type="primary">lysS</name>
    <name evidence="13" type="ORF">ABH15_05085</name>
</gene>
<dbReference type="GO" id="GO:0000049">
    <property type="term" value="F:tRNA binding"/>
    <property type="evidence" value="ECO:0007669"/>
    <property type="project" value="TreeGrafter"/>
</dbReference>
<evidence type="ECO:0000256" key="8">
    <source>
        <dbReference type="ARBA" id="ARBA00048573"/>
    </source>
</evidence>
<dbReference type="NCBIfam" id="NF001756">
    <property type="entry name" value="PRK00484.1"/>
    <property type="match status" value="1"/>
</dbReference>
<name>A0A498H244_9EURY</name>
<dbReference type="GO" id="GO:0000287">
    <property type="term" value="F:magnesium ion binding"/>
    <property type="evidence" value="ECO:0007669"/>
    <property type="project" value="UniProtKB-UniRule"/>
</dbReference>
<dbReference type="SUPFAM" id="SSF50249">
    <property type="entry name" value="Nucleic acid-binding proteins"/>
    <property type="match status" value="1"/>
</dbReference>
<comment type="subcellular location">
    <subcellularLocation>
        <location evidence="9">Cytoplasm</location>
    </subcellularLocation>
</comment>
<proteinExistence type="inferred from homology"/>
<dbReference type="EC" id="6.1.1.6" evidence="9"/>
<dbReference type="InterPro" id="IPR018149">
    <property type="entry name" value="Lys-tRNA-synth_II_C"/>
</dbReference>
<dbReference type="Pfam" id="PF01336">
    <property type="entry name" value="tRNA_anti-codon"/>
    <property type="match status" value="1"/>
</dbReference>
<dbReference type="AlphaFoldDB" id="A0A498H244"/>
<dbReference type="GO" id="GO:0005829">
    <property type="term" value="C:cytosol"/>
    <property type="evidence" value="ECO:0007669"/>
    <property type="project" value="TreeGrafter"/>
</dbReference>
<keyword evidence="3 9" id="KW-0479">Metal-binding</keyword>
<comment type="similarity">
    <text evidence="1 9">Belongs to the class-II aminoacyl-tRNA synthetase family.</text>
</comment>
<evidence type="ECO:0000313" key="13">
    <source>
        <dbReference type="EMBL" id="RXE56497.1"/>
    </source>
</evidence>
<dbReference type="InterPro" id="IPR004365">
    <property type="entry name" value="NA-bd_OB_tRNA"/>
</dbReference>
<dbReference type="NCBIfam" id="TIGR00499">
    <property type="entry name" value="lysS_bact"/>
    <property type="match status" value="1"/>
</dbReference>
<comment type="caution">
    <text evidence="13">The sequence shown here is derived from an EMBL/GenBank/DDBJ whole genome shotgun (WGS) entry which is preliminary data.</text>
</comment>
<evidence type="ECO:0000256" key="10">
    <source>
        <dbReference type="RuleBase" id="RU000336"/>
    </source>
</evidence>
<dbReference type="PRINTS" id="PR00982">
    <property type="entry name" value="TRNASYNTHLYS"/>
</dbReference>
<dbReference type="GO" id="GO:0005524">
    <property type="term" value="F:ATP binding"/>
    <property type="evidence" value="ECO:0007669"/>
    <property type="project" value="UniProtKB-UniRule"/>
</dbReference>
<dbReference type="GO" id="GO:0004824">
    <property type="term" value="F:lysine-tRNA ligase activity"/>
    <property type="evidence" value="ECO:0007669"/>
    <property type="project" value="UniProtKB-UniRule"/>
</dbReference>
<dbReference type="Pfam" id="PF00152">
    <property type="entry name" value="tRNA-synt_2"/>
    <property type="match status" value="1"/>
</dbReference>
<evidence type="ECO:0000256" key="2">
    <source>
        <dbReference type="ARBA" id="ARBA00022598"/>
    </source>
</evidence>
<comment type="cofactor">
    <cofactor evidence="9 10">
        <name>Mg(2+)</name>
        <dbReference type="ChEBI" id="CHEBI:18420"/>
    </cofactor>
    <text evidence="9 10">Binds 3 Mg(2+) ions per subunit.</text>
</comment>
<accession>A0A498H244</accession>
<keyword evidence="5 9" id="KW-0067">ATP-binding</keyword>
<dbReference type="Gene3D" id="3.30.930.10">
    <property type="entry name" value="Bira Bifunctional Protein, Domain 2"/>
    <property type="match status" value="1"/>
</dbReference>
<dbReference type="RefSeq" id="WP_128693309.1">
    <property type="nucleotide sequence ID" value="NZ_LHQS01000002.1"/>
</dbReference>
<dbReference type="OrthoDB" id="131570at2157"/>
<evidence type="ECO:0000256" key="3">
    <source>
        <dbReference type="ARBA" id="ARBA00022723"/>
    </source>
</evidence>
<dbReference type="GO" id="GO:0006430">
    <property type="term" value="P:lysyl-tRNA aminoacylation"/>
    <property type="evidence" value="ECO:0007669"/>
    <property type="project" value="UniProtKB-UniRule"/>
</dbReference>
<dbReference type="Gene3D" id="2.40.50.140">
    <property type="entry name" value="Nucleic acid-binding proteins"/>
    <property type="match status" value="1"/>
</dbReference>
<dbReference type="InterPro" id="IPR006195">
    <property type="entry name" value="aa-tRNA-synth_II"/>
</dbReference>
<comment type="subunit">
    <text evidence="9">Homodimer.</text>
</comment>
<dbReference type="EMBL" id="LHQS01000002">
    <property type="protein sequence ID" value="RXE56497.1"/>
    <property type="molecule type" value="Genomic_DNA"/>
</dbReference>
<dbReference type="InterPro" id="IPR002313">
    <property type="entry name" value="Lys-tRNA-ligase_II"/>
</dbReference>
<evidence type="ECO:0000256" key="5">
    <source>
        <dbReference type="ARBA" id="ARBA00022840"/>
    </source>
</evidence>
<evidence type="ECO:0000256" key="11">
    <source>
        <dbReference type="SAM" id="MobiDB-lite"/>
    </source>
</evidence>
<dbReference type="PROSITE" id="PS50862">
    <property type="entry name" value="AA_TRNA_LIGASE_II"/>
    <property type="match status" value="1"/>
</dbReference>
<evidence type="ECO:0000259" key="12">
    <source>
        <dbReference type="PROSITE" id="PS50862"/>
    </source>
</evidence>
<evidence type="ECO:0000256" key="6">
    <source>
        <dbReference type="ARBA" id="ARBA00022917"/>
    </source>
</evidence>
<keyword evidence="14" id="KW-1185">Reference proteome</keyword>
<dbReference type="InterPro" id="IPR044136">
    <property type="entry name" value="Lys-tRNA-ligase_II_N"/>
</dbReference>
<dbReference type="InterPro" id="IPR045864">
    <property type="entry name" value="aa-tRNA-synth_II/BPL/LPL"/>
</dbReference>
<reference evidence="13 14" key="1">
    <citation type="journal article" date="2015" name="Int. J. Syst. Evol. Microbiol.">
        <title>Methanoculleus taiwanensis sp. nov., a methanogen isolated from deep marine sediment at the deformation front area near Taiwan.</title>
        <authorList>
            <person name="Weng C.Y."/>
            <person name="Chen S.C."/>
            <person name="Lai M.C."/>
            <person name="Wu S.Y."/>
            <person name="Lin S."/>
            <person name="Yang T.F."/>
            <person name="Chen P.C."/>
        </authorList>
    </citation>
    <scope>NUCLEOTIDE SEQUENCE [LARGE SCALE GENOMIC DNA]</scope>
    <source>
        <strain evidence="13 14">CYW4</strain>
    </source>
</reference>
<dbReference type="InterPro" id="IPR012340">
    <property type="entry name" value="NA-bd_OB-fold"/>
</dbReference>
<feature type="region of interest" description="Disordered" evidence="11">
    <location>
        <begin position="494"/>
        <end position="518"/>
    </location>
</feature>
<dbReference type="Proteomes" id="UP000290932">
    <property type="component" value="Unassembled WGS sequence"/>
</dbReference>
<organism evidence="13 14">
    <name type="scientific">Methanoculleus taiwanensis</name>
    <dbReference type="NCBI Taxonomy" id="1550565"/>
    <lineage>
        <taxon>Archaea</taxon>
        <taxon>Methanobacteriati</taxon>
        <taxon>Methanobacteriota</taxon>
        <taxon>Stenosarchaea group</taxon>
        <taxon>Methanomicrobia</taxon>
        <taxon>Methanomicrobiales</taxon>
        <taxon>Methanomicrobiaceae</taxon>
        <taxon>Methanoculleus</taxon>
    </lineage>
</organism>
<dbReference type="CDD" id="cd00775">
    <property type="entry name" value="LysRS_core"/>
    <property type="match status" value="1"/>
</dbReference>
<sequence length="518" mass="60230">MNDTDNLCFERSKIDKIQDLRERGVTVYPYSFDRKDTIEAIKARFDDATHEKSEDAVSTAGRIYIIRHHGKTIFADIGDATGKIQLYIRKNDLGEEKFNLFKDYFDNGDIIGVTGHVFRTKMGELTVWVDDIVLLTKSVCALPEKFHGLKNVETRYRQRYIDLIMNEESRETFRTRSRIISRLRTFLLDRDFLEFETPTLQPIYGGANARPFTTYHNYLEQKLYLRIAPELYLKRLLVGGFDKVFEIAKNFRNEDIDTNHNPEFSMVEIYEAYRDYNDMMDLTEAIFSELAGEICGSTEILFEETPLSFERPWKRMSMDEAVREYAGISVRDLSIDELREFGRKHNVEGYEEATTWGEFLVLFFEHFAEKQLIQPTFIYDFPLENSPLAKKHREHEGLTERFELFIYGMEMANGFSELNDPLDQKARLELQDAKRRRGDLEAQMIDYDFINALGYGMPPTGGVGIGIDRLVMLLTNKNSIKEVLLFPQMKTLQPREKGNESEIGQGDLPVCEDEGKTA</sequence>